<evidence type="ECO:0000313" key="1">
    <source>
        <dbReference type="EMBL" id="ROI16575.1"/>
    </source>
</evidence>
<reference evidence="1 2" key="1">
    <citation type="submission" date="2018-10" db="EMBL/GenBank/DDBJ databases">
        <title>Genome assembly for a Yunnan-Guizhou Plateau 3E fish, Anabarilius grahami (Regan), and its evolutionary and genetic applications.</title>
        <authorList>
            <person name="Jiang W."/>
        </authorList>
    </citation>
    <scope>NUCLEOTIDE SEQUENCE [LARGE SCALE GENOMIC DNA]</scope>
    <source>
        <strain evidence="1">AG-KIZ</strain>
        <tissue evidence="1">Muscle</tissue>
    </source>
</reference>
<evidence type="ECO:0000313" key="2">
    <source>
        <dbReference type="Proteomes" id="UP000281406"/>
    </source>
</evidence>
<comment type="caution">
    <text evidence="1">The sequence shown here is derived from an EMBL/GenBank/DDBJ whole genome shotgun (WGS) entry which is preliminary data.</text>
</comment>
<dbReference type="Proteomes" id="UP000281406">
    <property type="component" value="Unassembled WGS sequence"/>
</dbReference>
<gene>
    <name evidence="1" type="ORF">DPX16_22552</name>
</gene>
<proteinExistence type="predicted"/>
<keyword evidence="2" id="KW-1185">Reference proteome</keyword>
<accession>A0A3N0XHN1</accession>
<dbReference type="AlphaFoldDB" id="A0A3N0XHN1"/>
<sequence length="82" mass="9533">MESSSFRFCSDSRETTANAVLANWQFVAERQQCMTDERHVGQQRHVEDESGGKRELRLSKKERTFGDAAVVMRVDYAAWEFQ</sequence>
<organism evidence="1 2">
    <name type="scientific">Anabarilius grahami</name>
    <name type="common">Kanglang fish</name>
    <name type="synonym">Barilius grahami</name>
    <dbReference type="NCBI Taxonomy" id="495550"/>
    <lineage>
        <taxon>Eukaryota</taxon>
        <taxon>Metazoa</taxon>
        <taxon>Chordata</taxon>
        <taxon>Craniata</taxon>
        <taxon>Vertebrata</taxon>
        <taxon>Euteleostomi</taxon>
        <taxon>Actinopterygii</taxon>
        <taxon>Neopterygii</taxon>
        <taxon>Teleostei</taxon>
        <taxon>Ostariophysi</taxon>
        <taxon>Cypriniformes</taxon>
        <taxon>Xenocyprididae</taxon>
        <taxon>Xenocypridinae</taxon>
        <taxon>Xenocypridinae incertae sedis</taxon>
        <taxon>Anabarilius</taxon>
    </lineage>
</organism>
<protein>
    <submittedName>
        <fullName evidence="1">Uncharacterized protein</fullName>
    </submittedName>
</protein>
<dbReference type="EMBL" id="RJVU01074626">
    <property type="protein sequence ID" value="ROI16575.1"/>
    <property type="molecule type" value="Genomic_DNA"/>
</dbReference>
<name>A0A3N0XHN1_ANAGA</name>